<evidence type="ECO:0000256" key="2">
    <source>
        <dbReference type="SAM" id="MobiDB-lite"/>
    </source>
</evidence>
<keyword evidence="1" id="KW-0175">Coiled coil</keyword>
<sequence>MQPAVAVREMSRTVAQNHVSVVSGSAAQNHVSAGSSDEEVSGSVAQNHVSAGPSDEEVPIDSPTRTKTLDDDRTTKQVLKEWHEELYHVQDLENGPMSEMVCPKTPVRETTIVPVTINNKSRRGHGKSTARTSLKLSERIKEKARRQKEAHKKKKNKLKEIWEETEKGCEWSLDDDDIVNSDDETDATWWIGTRVAIETTMEEKTRKYLKSKEEEVCKQERKRKEKTSRGGKKGLCEVRDSINPSQ</sequence>
<reference evidence="3 4" key="1">
    <citation type="journal article" date="2023" name="Plants (Basel)">
        <title>Bridging the Gap: Combining Genomics and Transcriptomics Approaches to Understand Stylosanthes scabra, an Orphan Legume from the Brazilian Caatinga.</title>
        <authorList>
            <person name="Ferreira-Neto J.R.C."/>
            <person name="da Silva M.D."/>
            <person name="Binneck E."/>
            <person name="de Melo N.F."/>
            <person name="da Silva R.H."/>
            <person name="de Melo A.L.T.M."/>
            <person name="Pandolfi V."/>
            <person name="Bustamante F.O."/>
            <person name="Brasileiro-Vidal A.C."/>
            <person name="Benko-Iseppon A.M."/>
        </authorList>
    </citation>
    <scope>NUCLEOTIDE SEQUENCE [LARGE SCALE GENOMIC DNA]</scope>
    <source>
        <tissue evidence="3">Leaves</tissue>
    </source>
</reference>
<feature type="compositionally biased region" description="Polar residues" evidence="2">
    <location>
        <begin position="25"/>
        <end position="35"/>
    </location>
</feature>
<dbReference type="EMBL" id="JASCZI010212311">
    <property type="protein sequence ID" value="MED6199085.1"/>
    <property type="molecule type" value="Genomic_DNA"/>
</dbReference>
<feature type="coiled-coil region" evidence="1">
    <location>
        <begin position="134"/>
        <end position="161"/>
    </location>
</feature>
<feature type="region of interest" description="Disordered" evidence="2">
    <location>
        <begin position="25"/>
        <end position="73"/>
    </location>
</feature>
<name>A0ABU6XQQ1_9FABA</name>
<gene>
    <name evidence="3" type="ORF">PIB30_072590</name>
</gene>
<comment type="caution">
    <text evidence="3">The sequence shown here is derived from an EMBL/GenBank/DDBJ whole genome shotgun (WGS) entry which is preliminary data.</text>
</comment>
<proteinExistence type="predicted"/>
<feature type="compositionally biased region" description="Basic residues" evidence="2">
    <location>
        <begin position="220"/>
        <end position="232"/>
    </location>
</feature>
<feature type="region of interest" description="Disordered" evidence="2">
    <location>
        <begin position="219"/>
        <end position="246"/>
    </location>
</feature>
<evidence type="ECO:0000256" key="1">
    <source>
        <dbReference type="SAM" id="Coils"/>
    </source>
</evidence>
<evidence type="ECO:0000313" key="3">
    <source>
        <dbReference type="EMBL" id="MED6199085.1"/>
    </source>
</evidence>
<evidence type="ECO:0000313" key="4">
    <source>
        <dbReference type="Proteomes" id="UP001341840"/>
    </source>
</evidence>
<accession>A0ABU6XQQ1</accession>
<keyword evidence="4" id="KW-1185">Reference proteome</keyword>
<dbReference type="Proteomes" id="UP001341840">
    <property type="component" value="Unassembled WGS sequence"/>
</dbReference>
<organism evidence="3 4">
    <name type="scientific">Stylosanthes scabra</name>
    <dbReference type="NCBI Taxonomy" id="79078"/>
    <lineage>
        <taxon>Eukaryota</taxon>
        <taxon>Viridiplantae</taxon>
        <taxon>Streptophyta</taxon>
        <taxon>Embryophyta</taxon>
        <taxon>Tracheophyta</taxon>
        <taxon>Spermatophyta</taxon>
        <taxon>Magnoliopsida</taxon>
        <taxon>eudicotyledons</taxon>
        <taxon>Gunneridae</taxon>
        <taxon>Pentapetalae</taxon>
        <taxon>rosids</taxon>
        <taxon>fabids</taxon>
        <taxon>Fabales</taxon>
        <taxon>Fabaceae</taxon>
        <taxon>Papilionoideae</taxon>
        <taxon>50 kb inversion clade</taxon>
        <taxon>dalbergioids sensu lato</taxon>
        <taxon>Dalbergieae</taxon>
        <taxon>Pterocarpus clade</taxon>
        <taxon>Stylosanthes</taxon>
    </lineage>
</organism>
<protein>
    <submittedName>
        <fullName evidence="3">Uncharacterized protein</fullName>
    </submittedName>
</protein>